<dbReference type="PIRSF" id="PIRSF038996">
    <property type="entry name" value="FldA"/>
    <property type="match status" value="1"/>
</dbReference>
<dbReference type="PANTHER" id="PTHR42809">
    <property type="entry name" value="FLAVODOXIN 2"/>
    <property type="match status" value="1"/>
</dbReference>
<organism evidence="10 12">
    <name type="scientific">Leyella lascolaii</name>
    <dbReference type="NCBI Taxonomy" id="1776379"/>
    <lineage>
        <taxon>Bacteria</taxon>
        <taxon>Pseudomonadati</taxon>
        <taxon>Bacteroidota</taxon>
        <taxon>Bacteroidia</taxon>
        <taxon>Bacteroidales</taxon>
        <taxon>Prevotellaceae</taxon>
        <taxon>Leyella</taxon>
    </lineage>
</organism>
<dbReference type="NCBIfam" id="TIGR01752">
    <property type="entry name" value="flav_long"/>
    <property type="match status" value="1"/>
</dbReference>
<sequence>MKKTGVFYGSSTGTCEDIAGRIAVRLGVDSADVHNVADLTADMIAGYDVLVLGSSTWGCGELQDDWYDALELLRKTGLQGKTVALFGCGDSESYGDTFCDALGALYEGLKDSGCTFAGGGVSVDGYTFESSTAVVDGCFVGLAIDDVNESDLTDGRIGAWAEAVKAEIG</sequence>
<evidence type="ECO:0000256" key="2">
    <source>
        <dbReference type="ARBA" id="ARBA00005267"/>
    </source>
</evidence>
<dbReference type="InterPro" id="IPR029039">
    <property type="entry name" value="Flavoprotein-like_sf"/>
</dbReference>
<keyword evidence="4 7" id="KW-0285">Flavoprotein</keyword>
<dbReference type="InterPro" id="IPR001094">
    <property type="entry name" value="Flavdoxin-like"/>
</dbReference>
<dbReference type="EMBL" id="JAUEIF010000001">
    <property type="protein sequence ID" value="MDN0024032.1"/>
    <property type="molecule type" value="Genomic_DNA"/>
</dbReference>
<comment type="function">
    <text evidence="7">Low-potential electron donor to a number of redox enzymes.</text>
</comment>
<dbReference type="GO" id="GO:0010181">
    <property type="term" value="F:FMN binding"/>
    <property type="evidence" value="ECO:0007669"/>
    <property type="project" value="UniProtKB-UniRule"/>
</dbReference>
<comment type="cofactor">
    <cofactor evidence="1 7">
        <name>FMN</name>
        <dbReference type="ChEBI" id="CHEBI:58210"/>
    </cofactor>
</comment>
<comment type="caution">
    <text evidence="10">The sequence shown here is derived from an EMBL/GenBank/DDBJ whole genome shotgun (WGS) entry which is preliminary data.</text>
</comment>
<name>A0AAW7JEN2_9BACT</name>
<protein>
    <recommendedName>
        <fullName evidence="7">Flavodoxin</fullName>
    </recommendedName>
</protein>
<dbReference type="RefSeq" id="WP_021992350.1">
    <property type="nucleotide sequence ID" value="NZ_CALUKV010000034.1"/>
</dbReference>
<dbReference type="EMBL" id="JAUEIE010000001">
    <property type="protein sequence ID" value="MDN0021535.1"/>
    <property type="molecule type" value="Genomic_DNA"/>
</dbReference>
<feature type="domain" description="Flavodoxin-like" evidence="8">
    <location>
        <begin position="4"/>
        <end position="165"/>
    </location>
</feature>
<evidence type="ECO:0000313" key="9">
    <source>
        <dbReference type="EMBL" id="MDN0021535.1"/>
    </source>
</evidence>
<evidence type="ECO:0000259" key="8">
    <source>
        <dbReference type="PROSITE" id="PS50902"/>
    </source>
</evidence>
<dbReference type="InterPro" id="IPR008254">
    <property type="entry name" value="Flavodoxin/NO_synth"/>
</dbReference>
<evidence type="ECO:0000256" key="1">
    <source>
        <dbReference type="ARBA" id="ARBA00001917"/>
    </source>
</evidence>
<evidence type="ECO:0000256" key="4">
    <source>
        <dbReference type="ARBA" id="ARBA00022630"/>
    </source>
</evidence>
<evidence type="ECO:0000256" key="6">
    <source>
        <dbReference type="ARBA" id="ARBA00022982"/>
    </source>
</evidence>
<evidence type="ECO:0000256" key="7">
    <source>
        <dbReference type="PIRNR" id="PIRNR038996"/>
    </source>
</evidence>
<evidence type="ECO:0000256" key="3">
    <source>
        <dbReference type="ARBA" id="ARBA00022448"/>
    </source>
</evidence>
<dbReference type="NCBIfam" id="NF006738">
    <property type="entry name" value="PRK09267.1-4"/>
    <property type="match status" value="1"/>
</dbReference>
<accession>A0AAW7JEN2</accession>
<dbReference type="SUPFAM" id="SSF52218">
    <property type="entry name" value="Flavoproteins"/>
    <property type="match status" value="1"/>
</dbReference>
<keyword evidence="5 7" id="KW-0288">FMN</keyword>
<reference evidence="10" key="1">
    <citation type="submission" date="2023-06" db="EMBL/GenBank/DDBJ databases">
        <authorList>
            <person name="Zeman M."/>
            <person name="Kubasova T."/>
            <person name="Jahodarova E."/>
            <person name="Nykrynova M."/>
            <person name="Rychlik I."/>
        </authorList>
    </citation>
    <scope>NUCLEOTIDE SEQUENCE</scope>
    <source>
        <strain evidence="10">ET15</strain>
        <strain evidence="9">ET37</strain>
    </source>
</reference>
<evidence type="ECO:0000256" key="5">
    <source>
        <dbReference type="ARBA" id="ARBA00022643"/>
    </source>
</evidence>
<evidence type="ECO:0000313" key="11">
    <source>
        <dbReference type="Proteomes" id="UP001167831"/>
    </source>
</evidence>
<dbReference type="Proteomes" id="UP001168478">
    <property type="component" value="Unassembled WGS sequence"/>
</dbReference>
<gene>
    <name evidence="10" type="primary">fldA</name>
    <name evidence="9" type="ORF">QVN81_00625</name>
    <name evidence="10" type="ORF">QVN84_00620</name>
</gene>
<dbReference type="InterPro" id="IPR050619">
    <property type="entry name" value="Flavodoxin"/>
</dbReference>
<dbReference type="Gene3D" id="3.40.50.360">
    <property type="match status" value="1"/>
</dbReference>
<reference evidence="10" key="2">
    <citation type="submission" date="2023-08" db="EMBL/GenBank/DDBJ databases">
        <title>Identification and characterization of horizontal gene transfer across gut microbiota members of farm animals based on homology search.</title>
        <authorList>
            <person name="Schwarzerova J."/>
            <person name="Nykrynova M."/>
            <person name="Jureckova K."/>
            <person name="Cejkova D."/>
            <person name="Rychlik I."/>
        </authorList>
    </citation>
    <scope>NUCLEOTIDE SEQUENCE</scope>
    <source>
        <strain evidence="10">ET15</strain>
        <strain evidence="9">ET37</strain>
    </source>
</reference>
<comment type="similarity">
    <text evidence="2 7">Belongs to the flavodoxin family.</text>
</comment>
<dbReference type="InterPro" id="IPR010086">
    <property type="entry name" value="Flavodoxin_lc"/>
</dbReference>
<keyword evidence="11" id="KW-1185">Reference proteome</keyword>
<dbReference type="PANTHER" id="PTHR42809:SF1">
    <property type="entry name" value="FLAVODOXIN 1"/>
    <property type="match status" value="1"/>
</dbReference>
<dbReference type="PROSITE" id="PS50902">
    <property type="entry name" value="FLAVODOXIN_LIKE"/>
    <property type="match status" value="1"/>
</dbReference>
<evidence type="ECO:0000313" key="10">
    <source>
        <dbReference type="EMBL" id="MDN0024032.1"/>
    </source>
</evidence>
<proteinExistence type="inferred from homology"/>
<dbReference type="Pfam" id="PF00258">
    <property type="entry name" value="Flavodoxin_1"/>
    <property type="match status" value="1"/>
</dbReference>
<evidence type="ECO:0000313" key="12">
    <source>
        <dbReference type="Proteomes" id="UP001168478"/>
    </source>
</evidence>
<dbReference type="GO" id="GO:0009055">
    <property type="term" value="F:electron transfer activity"/>
    <property type="evidence" value="ECO:0007669"/>
    <property type="project" value="UniProtKB-UniRule"/>
</dbReference>
<dbReference type="Proteomes" id="UP001167831">
    <property type="component" value="Unassembled WGS sequence"/>
</dbReference>
<keyword evidence="6 7" id="KW-0249">Electron transport</keyword>
<dbReference type="NCBIfam" id="NF006739">
    <property type="entry name" value="PRK09267.1-5"/>
    <property type="match status" value="1"/>
</dbReference>
<keyword evidence="3 7" id="KW-0813">Transport</keyword>
<dbReference type="PRINTS" id="PR00369">
    <property type="entry name" value="FLAVODOXIN"/>
</dbReference>
<dbReference type="AlphaFoldDB" id="A0AAW7JEN2"/>